<feature type="domain" description="FCP1 homology" evidence="1">
    <location>
        <begin position="1"/>
        <end position="180"/>
    </location>
</feature>
<dbReference type="SUPFAM" id="SSF56784">
    <property type="entry name" value="HAD-like"/>
    <property type="match status" value="1"/>
</dbReference>
<dbReference type="InterPro" id="IPR050365">
    <property type="entry name" value="TIM50"/>
</dbReference>
<accession>A0A5B8RIG3</accession>
<dbReference type="PANTHER" id="PTHR12210">
    <property type="entry name" value="DULLARD PROTEIN PHOSPHATASE"/>
    <property type="match status" value="1"/>
</dbReference>
<evidence type="ECO:0000259" key="1">
    <source>
        <dbReference type="PROSITE" id="PS50969"/>
    </source>
</evidence>
<dbReference type="EMBL" id="MN081869">
    <property type="protein sequence ID" value="QEA08321.1"/>
    <property type="molecule type" value="Genomic_DNA"/>
</dbReference>
<sequence length="182" mass="22035">MKNIFLDLDNTLICAEPFEDITDLGRFKERASHFDFKNMEDYYLICGRPYLQPFLDYLFKNFNVHIWTAASKGYASFIIEEFILKKDPSRKINLVLFDHHCRVSKRVYKKEKASKKLEMLWTIWKLQEFDKENTFIIDDLEEVKESQVKNCFSVKPFFFMENDSEYDQELMRLKDILNRHLN</sequence>
<evidence type="ECO:0000313" key="2">
    <source>
        <dbReference type="EMBL" id="QEA08321.1"/>
    </source>
</evidence>
<name>A0A5B8RIG3_9VIRU</name>
<reference evidence="2" key="1">
    <citation type="journal article" date="2019" name="Viruses">
        <title>Detection and Characterization of Invertebrate Iridoviruses Found in Reptiles and Prey Insects in Europe over the Past Two Decades.</title>
        <authorList>
            <person name="Papp T."/>
            <person name="Marschang R.E."/>
        </authorList>
    </citation>
    <scope>NUCLEOTIDE SEQUENCE</scope>
    <source>
        <strain evidence="2">Liz-CrIV</strain>
    </source>
</reference>
<dbReference type="PROSITE" id="PS50969">
    <property type="entry name" value="FCP1"/>
    <property type="match status" value="1"/>
</dbReference>
<dbReference type="Pfam" id="PF03031">
    <property type="entry name" value="NIF"/>
    <property type="match status" value="1"/>
</dbReference>
<organism evidence="2">
    <name type="scientific">Iridovirus Liz-CrIV</name>
    <dbReference type="NCBI Taxonomy" id="2594309"/>
    <lineage>
        <taxon>Viruses</taxon>
        <taxon>Varidnaviria</taxon>
        <taxon>Bamfordvirae</taxon>
        <taxon>Nucleocytoviricota</taxon>
        <taxon>Megaviricetes</taxon>
        <taxon>Pimascovirales</taxon>
        <taxon>Pimascovirales incertae sedis</taxon>
        <taxon>Iridoviridae</taxon>
    </lineage>
</organism>
<dbReference type="InterPro" id="IPR036412">
    <property type="entry name" value="HAD-like_sf"/>
</dbReference>
<protein>
    <recommendedName>
        <fullName evidence="1">FCP1 homology domain-containing protein</fullName>
    </recommendedName>
</protein>
<dbReference type="InterPro" id="IPR004274">
    <property type="entry name" value="FCP1_dom"/>
</dbReference>
<dbReference type="InterPro" id="IPR023214">
    <property type="entry name" value="HAD_sf"/>
</dbReference>
<dbReference type="SMART" id="SM00577">
    <property type="entry name" value="CPDc"/>
    <property type="match status" value="1"/>
</dbReference>
<dbReference type="Gene3D" id="3.40.50.1000">
    <property type="entry name" value="HAD superfamily/HAD-like"/>
    <property type="match status" value="1"/>
</dbReference>
<proteinExistence type="predicted"/>